<evidence type="ECO:0000313" key="3">
    <source>
        <dbReference type="Proteomes" id="UP001596116"/>
    </source>
</evidence>
<keyword evidence="3" id="KW-1185">Reference proteome</keyword>
<gene>
    <name evidence="2" type="ORF">ACFMB1_12550</name>
</gene>
<feature type="domain" description="DUF58" evidence="1">
    <location>
        <begin position="59"/>
        <end position="262"/>
    </location>
</feature>
<dbReference type="InterPro" id="IPR002881">
    <property type="entry name" value="DUF58"/>
</dbReference>
<evidence type="ECO:0000313" key="2">
    <source>
        <dbReference type="EMBL" id="MFC6036377.1"/>
    </source>
</evidence>
<dbReference type="Pfam" id="PF01882">
    <property type="entry name" value="DUF58"/>
    <property type="match status" value="1"/>
</dbReference>
<name>A0ABW1L0G0_9PROT</name>
<sequence>MAKTTSGKMEETLAVRHDAESAAALFPPMLLEAERMAQAVSAGLHGRRRAGPGETFWQHRPYAFGDPVSAIDWRQSARAADRLYVRQNEWEAAAAAYLWRDPSHSLDYASQKTLPTKRRRADILLAALTILLSQAGERIGLLGEDRRPFQGRTAPERMLEALHIGEFNDATGAPPLASVPAGARVVMASDFFTAPESVERAVAALASNGAQGVLLQVCDPAEEDFPFEGRVEFRDLESKDRLIFGQTASLADAYKAKFAAHRGALEAIAQQSGWRFFVHRTDHAPQTALLSLFTAIADMRAWKA</sequence>
<accession>A0ABW1L0G0</accession>
<evidence type="ECO:0000259" key="1">
    <source>
        <dbReference type="Pfam" id="PF01882"/>
    </source>
</evidence>
<dbReference type="PANTHER" id="PTHR33608">
    <property type="entry name" value="BLL2464 PROTEIN"/>
    <property type="match status" value="1"/>
</dbReference>
<dbReference type="PANTHER" id="PTHR33608:SF6">
    <property type="entry name" value="BLL2464 PROTEIN"/>
    <property type="match status" value="1"/>
</dbReference>
<dbReference type="EMBL" id="JBHPON010000002">
    <property type="protein sequence ID" value="MFC6036377.1"/>
    <property type="molecule type" value="Genomic_DNA"/>
</dbReference>
<protein>
    <submittedName>
        <fullName evidence="2">DUF58 domain-containing protein</fullName>
    </submittedName>
</protein>
<organism evidence="2 3">
    <name type="scientific">Hyphococcus aureus</name>
    <dbReference type="NCBI Taxonomy" id="2666033"/>
    <lineage>
        <taxon>Bacteria</taxon>
        <taxon>Pseudomonadati</taxon>
        <taxon>Pseudomonadota</taxon>
        <taxon>Alphaproteobacteria</taxon>
        <taxon>Parvularculales</taxon>
        <taxon>Parvularculaceae</taxon>
        <taxon>Hyphococcus</taxon>
    </lineage>
</organism>
<proteinExistence type="predicted"/>
<dbReference type="Proteomes" id="UP001596116">
    <property type="component" value="Unassembled WGS sequence"/>
</dbReference>
<dbReference type="RefSeq" id="WP_379882393.1">
    <property type="nucleotide sequence ID" value="NZ_JBHPON010000002.1"/>
</dbReference>
<comment type="caution">
    <text evidence="2">The sequence shown here is derived from an EMBL/GenBank/DDBJ whole genome shotgun (WGS) entry which is preliminary data.</text>
</comment>
<reference evidence="2 3" key="1">
    <citation type="submission" date="2024-09" db="EMBL/GenBank/DDBJ databases">
        <authorList>
            <person name="Zhang Z.-H."/>
        </authorList>
    </citation>
    <scope>NUCLEOTIDE SEQUENCE [LARGE SCALE GENOMIC DNA]</scope>
    <source>
        <strain evidence="2 3">HHTR114</strain>
    </source>
</reference>